<dbReference type="Gene3D" id="2.80.10.70">
    <property type="entry name" value="Spindlin/Ssty"/>
    <property type="match status" value="1"/>
</dbReference>
<reference evidence="3 4" key="1">
    <citation type="submission" date="2020-06" db="EMBL/GenBank/DDBJ databases">
        <authorList>
            <person name="Li R."/>
            <person name="Bekaert M."/>
        </authorList>
    </citation>
    <scope>NUCLEOTIDE SEQUENCE [LARGE SCALE GENOMIC DNA]</scope>
    <source>
        <strain evidence="4">wild</strain>
    </source>
</reference>
<dbReference type="PANTHER" id="PTHR11046:SF25">
    <property type="match status" value="1"/>
</dbReference>
<keyword evidence="1" id="KW-0378">Hydrolase</keyword>
<dbReference type="EMBL" id="CACVKT020003840">
    <property type="protein sequence ID" value="CAC5386123.1"/>
    <property type="molecule type" value="Genomic_DNA"/>
</dbReference>
<dbReference type="InterPro" id="IPR022894">
    <property type="entry name" value="Oligoribonuclease"/>
</dbReference>
<protein>
    <submittedName>
        <fullName evidence="3">Uncharacterized protein</fullName>
    </submittedName>
</protein>
<dbReference type="GO" id="GO:0000175">
    <property type="term" value="F:3'-5'-RNA exonuclease activity"/>
    <property type="evidence" value="ECO:0007669"/>
    <property type="project" value="InterPro"/>
</dbReference>
<proteinExistence type="predicted"/>
<gene>
    <name evidence="3" type="ORF">MCOR_21601</name>
</gene>
<dbReference type="OrthoDB" id="6152127at2759"/>
<name>A0A6J8BQJ9_MYTCO</name>
<keyword evidence="2" id="KW-0175">Coiled coil</keyword>
<dbReference type="AlphaFoldDB" id="A0A6J8BQJ9"/>
<evidence type="ECO:0000313" key="3">
    <source>
        <dbReference type="EMBL" id="CAC5386123.1"/>
    </source>
</evidence>
<keyword evidence="4" id="KW-1185">Reference proteome</keyword>
<feature type="coiled-coil region" evidence="2">
    <location>
        <begin position="151"/>
        <end position="178"/>
    </location>
</feature>
<sequence>MSKRLFQNHFPGGKLHNLNEEIKQKVKAAPKTSCYAESVFGQLDCILRMKPSTKTLAAESCIMFFNNKTLSWLGQKDSEEQKRLLKMASKRVKKLRKKYKSILQEIKDSCRVAINEQIVKRENLRRGKIRKQEQFTTEILHHGLWQSETEVDNMILSYEKKNEKVEALKAQLKFRKEVLNQIPDDKAVFNVSKTKDGSKSRKQLNDEELVQNLKDLVKQSIVKDSLTDTEKHVLVAKRIKHRFFLDGDEKWYNGKVISQVDVMVLRTEHLIYFERKN</sequence>
<organism evidence="3 4">
    <name type="scientific">Mytilus coruscus</name>
    <name type="common">Sea mussel</name>
    <dbReference type="NCBI Taxonomy" id="42192"/>
    <lineage>
        <taxon>Eukaryota</taxon>
        <taxon>Metazoa</taxon>
        <taxon>Spiralia</taxon>
        <taxon>Lophotrochozoa</taxon>
        <taxon>Mollusca</taxon>
        <taxon>Bivalvia</taxon>
        <taxon>Autobranchia</taxon>
        <taxon>Pteriomorphia</taxon>
        <taxon>Mytilida</taxon>
        <taxon>Mytiloidea</taxon>
        <taxon>Mytilidae</taxon>
        <taxon>Mytilinae</taxon>
        <taxon>Mytilus</taxon>
    </lineage>
</organism>
<keyword evidence="1" id="KW-0540">Nuclease</keyword>
<dbReference type="InterPro" id="IPR042567">
    <property type="entry name" value="SPIN/Ssty_sf"/>
</dbReference>
<evidence type="ECO:0000256" key="2">
    <source>
        <dbReference type="SAM" id="Coils"/>
    </source>
</evidence>
<evidence type="ECO:0000313" key="4">
    <source>
        <dbReference type="Proteomes" id="UP000507470"/>
    </source>
</evidence>
<accession>A0A6J8BQJ9</accession>
<dbReference type="Proteomes" id="UP000507470">
    <property type="component" value="Unassembled WGS sequence"/>
</dbReference>
<dbReference type="PANTHER" id="PTHR11046">
    <property type="entry name" value="OLIGORIBONUCLEASE, MITOCHONDRIAL"/>
    <property type="match status" value="1"/>
</dbReference>
<feature type="coiled-coil region" evidence="2">
    <location>
        <begin position="78"/>
        <end position="105"/>
    </location>
</feature>
<evidence type="ECO:0000256" key="1">
    <source>
        <dbReference type="ARBA" id="ARBA00022722"/>
    </source>
</evidence>